<accession>A0A7K4AHH4</accession>
<dbReference type="Proteomes" id="UP000544742">
    <property type="component" value="Unassembled WGS sequence"/>
</dbReference>
<dbReference type="GO" id="GO:0005737">
    <property type="term" value="C:cytoplasm"/>
    <property type="evidence" value="ECO:0007669"/>
    <property type="project" value="UniProtKB-SubCell"/>
</dbReference>
<evidence type="ECO:0000256" key="2">
    <source>
        <dbReference type="HAMAP-Rule" id="MF_00755"/>
    </source>
</evidence>
<dbReference type="InterPro" id="IPR038085">
    <property type="entry name" value="Rnp2-like_sf"/>
</dbReference>
<dbReference type="GeneID" id="10462403"/>
<comment type="similarity">
    <text evidence="2">Belongs to the eukaryotic/archaeal RNase P protein component 2 family.</text>
</comment>
<reference evidence="3 4" key="1">
    <citation type="journal article" date="2020" name="Biotechnol. Biofuels">
        <title>New insights from the biogas microbiome by comprehensive genome-resolved metagenomics of nearly 1600 species originating from multiple anaerobic digesters.</title>
        <authorList>
            <person name="Campanaro S."/>
            <person name="Treu L."/>
            <person name="Rodriguez-R L.M."/>
            <person name="Kovalovszki A."/>
            <person name="Ziels R.M."/>
            <person name="Maus I."/>
            <person name="Zhu X."/>
            <person name="Kougias P.G."/>
            <person name="Basile A."/>
            <person name="Luo G."/>
            <person name="Schluter A."/>
            <person name="Konstantinidis K.T."/>
            <person name="Angelidaki I."/>
        </authorList>
    </citation>
    <scope>NUCLEOTIDE SEQUENCE [LARGE SCALE GENOMIC DNA]</scope>
    <source>
        <strain evidence="3">AS27yjCOA_157</strain>
    </source>
</reference>
<dbReference type="AlphaFoldDB" id="A0A7K4AHH4"/>
<comment type="function">
    <text evidence="2">Part of ribonuclease P, a protein complex that generates mature tRNA molecules by cleaving their 5'-ends.</text>
</comment>
<evidence type="ECO:0000313" key="4">
    <source>
        <dbReference type="Proteomes" id="UP000544742"/>
    </source>
</evidence>
<dbReference type="HAMAP" id="MF_00755">
    <property type="entry name" value="RNase_P_2"/>
    <property type="match status" value="1"/>
</dbReference>
<keyword evidence="2" id="KW-0963">Cytoplasm</keyword>
<dbReference type="GO" id="GO:0004526">
    <property type="term" value="F:ribonuclease P activity"/>
    <property type="evidence" value="ECO:0007669"/>
    <property type="project" value="UniProtKB-UniRule"/>
</dbReference>
<comment type="subcellular location">
    <subcellularLocation>
        <location evidence="2">Cytoplasm</location>
    </subcellularLocation>
</comment>
<dbReference type="RefSeq" id="WP_013720466.1">
    <property type="nucleotide sequence ID" value="NZ_CAJYDL010000001.1"/>
</dbReference>
<dbReference type="InterPro" id="IPR002759">
    <property type="entry name" value="Pop5/Rpp14/Rnp2-like"/>
</dbReference>
<proteinExistence type="inferred from homology"/>
<dbReference type="EC" id="3.1.26.5" evidence="2"/>
<gene>
    <name evidence="2" type="primary">rnp2</name>
    <name evidence="3" type="ORF">GX426_04575</name>
</gene>
<keyword evidence="1 2" id="KW-0819">tRNA processing</keyword>
<dbReference type="Pfam" id="PF01900">
    <property type="entry name" value="RNase_P_Rpp14"/>
    <property type="match status" value="1"/>
</dbReference>
<organism evidence="3 4">
    <name type="scientific">Methanothrix soehngenii</name>
    <name type="common">Methanosaeta concilii</name>
    <dbReference type="NCBI Taxonomy" id="2223"/>
    <lineage>
        <taxon>Archaea</taxon>
        <taxon>Methanobacteriati</taxon>
        <taxon>Methanobacteriota</taxon>
        <taxon>Stenosarchaea group</taxon>
        <taxon>Methanomicrobia</taxon>
        <taxon>Methanotrichales</taxon>
        <taxon>Methanotrichaceae</taxon>
        <taxon>Methanothrix</taxon>
    </lineage>
</organism>
<keyword evidence="2" id="KW-0255">Endonuclease</keyword>
<keyword evidence="2" id="KW-0540">Nuclease</keyword>
<dbReference type="GO" id="GO:0030677">
    <property type="term" value="C:ribonuclease P complex"/>
    <property type="evidence" value="ECO:0007669"/>
    <property type="project" value="UniProtKB-UniRule"/>
</dbReference>
<keyword evidence="2" id="KW-0378">Hydrolase</keyword>
<dbReference type="OMA" id="MRRRYMI"/>
<name>A0A7K4AHH4_METSH</name>
<dbReference type="SUPFAM" id="SSF160350">
    <property type="entry name" value="Rnp2-like"/>
    <property type="match status" value="1"/>
</dbReference>
<dbReference type="GO" id="GO:0001682">
    <property type="term" value="P:tRNA 5'-leader removal"/>
    <property type="evidence" value="ECO:0007669"/>
    <property type="project" value="UniProtKB-UniRule"/>
</dbReference>
<dbReference type="EMBL" id="JAAYUN010000080">
    <property type="protein sequence ID" value="NLJ22365.1"/>
    <property type="molecule type" value="Genomic_DNA"/>
</dbReference>
<sequence>MRSRLPVLRMRRRYMIFQLEAEGEIEGKDLIKEIIASQHTLFGDIGSAKNRLHLISFDGRQGILRFHHKHMDQARATLASIHSIQGTRAALQAKGVSGTIKSATEKYLPRLCKINGDCDRRRIELKEVSGCIIRTQGLEVDLCPDDSEWTRGSDTRYLGLTSFDLCGGHEDADGTADGL</sequence>
<evidence type="ECO:0000313" key="3">
    <source>
        <dbReference type="EMBL" id="NLJ22365.1"/>
    </source>
</evidence>
<protein>
    <recommendedName>
        <fullName evidence="2">Ribonuclease P protein component 2</fullName>
        <shortName evidence="2">RNase P component 2</shortName>
        <ecNumber evidence="2">3.1.26.5</ecNumber>
    </recommendedName>
    <alternativeName>
        <fullName evidence="2">Pop5</fullName>
    </alternativeName>
</protein>
<comment type="subunit">
    <text evidence="2">Consists of a catalytic RNA component and at least 4-5 protein subunits.</text>
</comment>
<evidence type="ECO:0000256" key="1">
    <source>
        <dbReference type="ARBA" id="ARBA00022694"/>
    </source>
</evidence>
<comment type="caution">
    <text evidence="3">The sequence shown here is derived from an EMBL/GenBank/DDBJ whole genome shotgun (WGS) entry which is preliminary data.</text>
</comment>
<comment type="catalytic activity">
    <reaction evidence="2">
        <text>Endonucleolytic cleavage of RNA, removing 5'-extranucleotides from tRNA precursor.</text>
        <dbReference type="EC" id="3.1.26.5"/>
    </reaction>
</comment>
<dbReference type="Gene3D" id="3.30.70.3250">
    <property type="entry name" value="Ribonuclease P, Pop5 subunit"/>
    <property type="match status" value="1"/>
</dbReference>